<feature type="signal peptide" evidence="5">
    <location>
        <begin position="1"/>
        <end position="21"/>
    </location>
</feature>
<accession>A0A6P8RX16</accession>
<keyword evidence="4 5" id="KW-0732">Signal</keyword>
<organism evidence="7 8">
    <name type="scientific">Geotrypetes seraphini</name>
    <name type="common">Gaboon caecilian</name>
    <name type="synonym">Caecilia seraphini</name>
    <dbReference type="NCBI Taxonomy" id="260995"/>
    <lineage>
        <taxon>Eukaryota</taxon>
        <taxon>Metazoa</taxon>
        <taxon>Chordata</taxon>
        <taxon>Craniata</taxon>
        <taxon>Vertebrata</taxon>
        <taxon>Euteleostomi</taxon>
        <taxon>Amphibia</taxon>
        <taxon>Gymnophiona</taxon>
        <taxon>Geotrypetes</taxon>
    </lineage>
</organism>
<keyword evidence="3" id="KW-0964">Secreted</keyword>
<dbReference type="SUPFAM" id="SSF54117">
    <property type="entry name" value="Interleukin 8-like chemokines"/>
    <property type="match status" value="1"/>
</dbReference>
<dbReference type="InParanoid" id="A0A6P8RX16"/>
<evidence type="ECO:0000259" key="6">
    <source>
        <dbReference type="SMART" id="SM00199"/>
    </source>
</evidence>
<dbReference type="AlphaFoldDB" id="A0A6P8RX16"/>
<dbReference type="KEGG" id="gsh:117364689"/>
<evidence type="ECO:0000256" key="2">
    <source>
        <dbReference type="ARBA" id="ARBA00022514"/>
    </source>
</evidence>
<keyword evidence="7" id="KW-1185">Reference proteome</keyword>
<dbReference type="Proteomes" id="UP000515159">
    <property type="component" value="Chromosome 8"/>
</dbReference>
<name>A0A6P8RX16_GEOSA</name>
<dbReference type="GO" id="GO:0008009">
    <property type="term" value="F:chemokine activity"/>
    <property type="evidence" value="ECO:0007669"/>
    <property type="project" value="InterPro"/>
</dbReference>
<dbReference type="GeneID" id="117364689"/>
<evidence type="ECO:0000256" key="5">
    <source>
        <dbReference type="SAM" id="SignalP"/>
    </source>
</evidence>
<dbReference type="PANTHER" id="PTHR12015:SF183">
    <property type="entry name" value="C-C MOTIF CHEMOKINE 3"/>
    <property type="match status" value="1"/>
</dbReference>
<evidence type="ECO:0000256" key="1">
    <source>
        <dbReference type="ARBA" id="ARBA00004613"/>
    </source>
</evidence>
<dbReference type="Gene3D" id="2.40.50.40">
    <property type="match status" value="1"/>
</dbReference>
<sequence length="102" mass="12296">MSSRILFLLVLVCVYFCCSSAYGNYENCCLSYAKRVQVHLLLNRVNFYRMQEINDSCNKRAVQFYLRKRNHVICGDPREIWVKTLQMKINRRMHQIPPNRIY</sequence>
<dbReference type="PANTHER" id="PTHR12015">
    <property type="entry name" value="SMALL INDUCIBLE CYTOKINE A"/>
    <property type="match status" value="1"/>
</dbReference>
<keyword evidence="2" id="KW-0202">Cytokine</keyword>
<evidence type="ECO:0000256" key="3">
    <source>
        <dbReference type="ARBA" id="ARBA00022525"/>
    </source>
</evidence>
<dbReference type="GO" id="GO:0006955">
    <property type="term" value="P:immune response"/>
    <property type="evidence" value="ECO:0007669"/>
    <property type="project" value="InterPro"/>
</dbReference>
<dbReference type="RefSeq" id="XP_033810059.1">
    <property type="nucleotide sequence ID" value="XM_033954168.1"/>
</dbReference>
<reference evidence="8" key="1">
    <citation type="submission" date="2025-08" db="UniProtKB">
        <authorList>
            <consortium name="RefSeq"/>
        </authorList>
    </citation>
    <scope>IDENTIFICATION</scope>
</reference>
<dbReference type="InterPro" id="IPR036048">
    <property type="entry name" value="Interleukin_8-like_sf"/>
</dbReference>
<dbReference type="GO" id="GO:0005615">
    <property type="term" value="C:extracellular space"/>
    <property type="evidence" value="ECO:0007669"/>
    <property type="project" value="UniProtKB-KW"/>
</dbReference>
<evidence type="ECO:0000313" key="8">
    <source>
        <dbReference type="RefSeq" id="XP_033810059.1"/>
    </source>
</evidence>
<feature type="domain" description="Chemokine interleukin-8-like" evidence="6">
    <location>
        <begin position="25"/>
        <end position="89"/>
    </location>
</feature>
<dbReference type="SMART" id="SM00199">
    <property type="entry name" value="SCY"/>
    <property type="match status" value="1"/>
</dbReference>
<evidence type="ECO:0000313" key="7">
    <source>
        <dbReference type="Proteomes" id="UP000515159"/>
    </source>
</evidence>
<feature type="chain" id="PRO_5028314355" evidence="5">
    <location>
        <begin position="22"/>
        <end position="102"/>
    </location>
</feature>
<comment type="subcellular location">
    <subcellularLocation>
        <location evidence="1">Secreted</location>
    </subcellularLocation>
</comment>
<gene>
    <name evidence="8" type="primary">LOC117364689</name>
</gene>
<dbReference type="InterPro" id="IPR039809">
    <property type="entry name" value="Chemokine_b/g/d"/>
</dbReference>
<dbReference type="InterPro" id="IPR001811">
    <property type="entry name" value="Chemokine_IL8-like_dom"/>
</dbReference>
<protein>
    <submittedName>
        <fullName evidence="8">C-C motif chemokine 25-like</fullName>
    </submittedName>
</protein>
<evidence type="ECO:0000256" key="4">
    <source>
        <dbReference type="ARBA" id="ARBA00022729"/>
    </source>
</evidence>
<proteinExistence type="predicted"/>
<dbReference type="Pfam" id="PF00048">
    <property type="entry name" value="IL8"/>
    <property type="match status" value="1"/>
</dbReference>
<dbReference type="OrthoDB" id="9930747at2759"/>